<evidence type="ECO:0000256" key="1">
    <source>
        <dbReference type="ARBA" id="ARBA00013194"/>
    </source>
</evidence>
<feature type="domain" description="PPIase cyclophilin-type" evidence="5">
    <location>
        <begin position="52"/>
        <end position="212"/>
    </location>
</feature>
<dbReference type="InterPro" id="IPR029000">
    <property type="entry name" value="Cyclophilin-like_dom_sf"/>
</dbReference>
<accession>A0A2T5G0Z3</accession>
<feature type="signal peptide" evidence="4">
    <location>
        <begin position="1"/>
        <end position="20"/>
    </location>
</feature>
<evidence type="ECO:0000313" key="6">
    <source>
        <dbReference type="EMBL" id="PTQ12802.1"/>
    </source>
</evidence>
<reference evidence="6 7" key="1">
    <citation type="submission" date="2017-09" db="EMBL/GenBank/DDBJ databases">
        <title>Sphingomonas panjinensis sp.nov., isolated from oil-contaminated soil.</title>
        <authorList>
            <person name="Wang L."/>
            <person name="Chen L."/>
        </authorList>
    </citation>
    <scope>NUCLEOTIDE SEQUENCE [LARGE SCALE GENOMIC DNA]</scope>
    <source>
        <strain evidence="6 7">FW-11</strain>
    </source>
</reference>
<keyword evidence="7" id="KW-1185">Reference proteome</keyword>
<evidence type="ECO:0000256" key="2">
    <source>
        <dbReference type="ARBA" id="ARBA00023110"/>
    </source>
</evidence>
<keyword evidence="3 6" id="KW-0413">Isomerase</keyword>
<evidence type="ECO:0000313" key="7">
    <source>
        <dbReference type="Proteomes" id="UP000244162"/>
    </source>
</evidence>
<dbReference type="RefSeq" id="WP_107966039.1">
    <property type="nucleotide sequence ID" value="NZ_NWBU01000004.1"/>
</dbReference>
<protein>
    <recommendedName>
        <fullName evidence="1">peptidylprolyl isomerase</fullName>
        <ecNumber evidence="1">5.2.1.8</ecNumber>
    </recommendedName>
</protein>
<dbReference type="CDD" id="cd00317">
    <property type="entry name" value="cyclophilin"/>
    <property type="match status" value="1"/>
</dbReference>
<dbReference type="GO" id="GO:0003755">
    <property type="term" value="F:peptidyl-prolyl cis-trans isomerase activity"/>
    <property type="evidence" value="ECO:0007669"/>
    <property type="project" value="UniProtKB-KW"/>
</dbReference>
<dbReference type="EMBL" id="NWBU01000004">
    <property type="protein sequence ID" value="PTQ12802.1"/>
    <property type="molecule type" value="Genomic_DNA"/>
</dbReference>
<dbReference type="Pfam" id="PF00160">
    <property type="entry name" value="Pro_isomerase"/>
    <property type="match status" value="1"/>
</dbReference>
<dbReference type="InterPro" id="IPR044665">
    <property type="entry name" value="E_coli_cyclophilin_A-like"/>
</dbReference>
<comment type="caution">
    <text evidence="6">The sequence shown here is derived from an EMBL/GenBank/DDBJ whole genome shotgun (WGS) entry which is preliminary data.</text>
</comment>
<dbReference type="PANTHER" id="PTHR43246">
    <property type="entry name" value="PEPTIDYL-PROLYL CIS-TRANS ISOMERASE CYP38, CHLOROPLASTIC"/>
    <property type="match status" value="1"/>
</dbReference>
<name>A0A2T5G0Z3_9SPHN</name>
<organism evidence="6 7">
    <name type="scientific">Sphingomonas oleivorans</name>
    <dbReference type="NCBI Taxonomy" id="1735121"/>
    <lineage>
        <taxon>Bacteria</taxon>
        <taxon>Pseudomonadati</taxon>
        <taxon>Pseudomonadota</taxon>
        <taxon>Alphaproteobacteria</taxon>
        <taxon>Sphingomonadales</taxon>
        <taxon>Sphingomonadaceae</taxon>
        <taxon>Sphingomonas</taxon>
    </lineage>
</organism>
<evidence type="ECO:0000259" key="5">
    <source>
        <dbReference type="PROSITE" id="PS50072"/>
    </source>
</evidence>
<gene>
    <name evidence="6" type="ORF">CLG96_01245</name>
</gene>
<dbReference type="OrthoDB" id="9807797at2"/>
<dbReference type="PROSITE" id="PS50072">
    <property type="entry name" value="CSA_PPIASE_2"/>
    <property type="match status" value="1"/>
</dbReference>
<feature type="chain" id="PRO_5015725502" description="peptidylprolyl isomerase" evidence="4">
    <location>
        <begin position="21"/>
        <end position="214"/>
    </location>
</feature>
<keyword evidence="4" id="KW-0732">Signal</keyword>
<dbReference type="EC" id="5.2.1.8" evidence="1"/>
<proteinExistence type="predicted"/>
<dbReference type="SUPFAM" id="SSF50891">
    <property type="entry name" value="Cyclophilin-like"/>
    <property type="match status" value="1"/>
</dbReference>
<keyword evidence="2" id="KW-0697">Rotamase</keyword>
<dbReference type="InterPro" id="IPR002130">
    <property type="entry name" value="Cyclophilin-type_PPIase_dom"/>
</dbReference>
<sequence>MLRRFAPLALLWLCAVPALAQTAAPPAAEQIQEQAPAPKPATIRVSLQTSEGPILLELEKERAPVTTANFLRYVDQKRLDGTTIYRATKVAPGFGLIQGGVRNDPKHALPPIAHEPTSRTGLSHGDGTISMARNAPGTATGDFFITIGALPSMDADPTQPGDNLGFAAFGHVVEGMDVVRRILDAPISPTAGEGVMKGQMLAAPVRILAARRAE</sequence>
<dbReference type="AlphaFoldDB" id="A0A2T5G0Z3"/>
<dbReference type="Proteomes" id="UP000244162">
    <property type="component" value="Unassembled WGS sequence"/>
</dbReference>
<dbReference type="Gene3D" id="2.40.100.10">
    <property type="entry name" value="Cyclophilin-like"/>
    <property type="match status" value="1"/>
</dbReference>
<evidence type="ECO:0000256" key="3">
    <source>
        <dbReference type="ARBA" id="ARBA00023235"/>
    </source>
</evidence>
<evidence type="ECO:0000256" key="4">
    <source>
        <dbReference type="SAM" id="SignalP"/>
    </source>
</evidence>